<proteinExistence type="inferred from homology"/>
<keyword evidence="3 8" id="KW-1134">Transmembrane beta strand</keyword>
<evidence type="ECO:0000313" key="14">
    <source>
        <dbReference type="Proteomes" id="UP000292085"/>
    </source>
</evidence>
<organism evidence="13 14">
    <name type="scientific">Sphingomonas populi</name>
    <dbReference type="NCBI Taxonomy" id="2484750"/>
    <lineage>
        <taxon>Bacteria</taxon>
        <taxon>Pseudomonadati</taxon>
        <taxon>Pseudomonadota</taxon>
        <taxon>Alphaproteobacteria</taxon>
        <taxon>Sphingomonadales</taxon>
        <taxon>Sphingomonadaceae</taxon>
        <taxon>Sphingomonas</taxon>
    </lineage>
</organism>
<name>A0A4Q6XHU4_9SPHN</name>
<gene>
    <name evidence="13" type="ORF">EWE75_22980</name>
</gene>
<dbReference type="Pfam" id="PF07715">
    <property type="entry name" value="Plug"/>
    <property type="match status" value="1"/>
</dbReference>
<feature type="domain" description="TonB-dependent receptor-like beta-barrel" evidence="11">
    <location>
        <begin position="394"/>
        <end position="903"/>
    </location>
</feature>
<dbReference type="InterPro" id="IPR037066">
    <property type="entry name" value="Plug_dom_sf"/>
</dbReference>
<comment type="similarity">
    <text evidence="8 9">Belongs to the TonB-dependent receptor family.</text>
</comment>
<evidence type="ECO:0000256" key="2">
    <source>
        <dbReference type="ARBA" id="ARBA00022448"/>
    </source>
</evidence>
<evidence type="ECO:0000256" key="8">
    <source>
        <dbReference type="PROSITE-ProRule" id="PRU01360"/>
    </source>
</evidence>
<evidence type="ECO:0000256" key="3">
    <source>
        <dbReference type="ARBA" id="ARBA00022452"/>
    </source>
</evidence>
<keyword evidence="10" id="KW-0732">Signal</keyword>
<dbReference type="PANTHER" id="PTHR47234">
    <property type="match status" value="1"/>
</dbReference>
<dbReference type="InterPro" id="IPR012910">
    <property type="entry name" value="Plug_dom"/>
</dbReference>
<dbReference type="AlphaFoldDB" id="A0A4Q6XHU4"/>
<evidence type="ECO:0000313" key="13">
    <source>
        <dbReference type="EMBL" id="RZF59203.1"/>
    </source>
</evidence>
<dbReference type="Pfam" id="PF00593">
    <property type="entry name" value="TonB_dep_Rec_b-barrel"/>
    <property type="match status" value="1"/>
</dbReference>
<keyword evidence="7 8" id="KW-0998">Cell outer membrane</keyword>
<dbReference type="InterPro" id="IPR036942">
    <property type="entry name" value="Beta-barrel_TonB_sf"/>
</dbReference>
<evidence type="ECO:0000256" key="5">
    <source>
        <dbReference type="ARBA" id="ARBA00023077"/>
    </source>
</evidence>
<sequence length="944" mass="99770">MIIRSSGKVRLLLAAAPLALALGATPAFAADQPTPQPDTSAAPEAPEAEVVVTGSRITRPDLVGSSPIATISAEALKTQNAITVEQILTANPQFQPGGTAASNNPGDGAATVDLRGLGPNRTLVLIDGKRAPSYDTTGAVDVNTIPTALIKRIDILTGGASAVYGSDAIAGVVNFVLDDRFTGLRADGSAQISRYGDAGQYDAALTGGIKLGDRGNLVASVGYSKRNTLKFGDRSLLTHTVDSNDPCLSHPSTCTTDSGGSSNTTPTAFDIPGAGRQQIRDDGSLSSDVIPYGFNSVNYGQIPLERYNGMALGRYEIADGIEIYGRGNYEHVKSITNLAPTATAGYTFDISPDNPFLTAGERAAFFDTAANPALVINKQTGASTVGIRRRVTETGGRTEQHTTESYQFVGGLRGAINPDFNFDAFVQYGHVKKNEVLENDLSYSALTQALDVISGPNGPQCRDTSNGCVPLNLFTTGTLSAKSLAFVLRNATQDTTTSQFIAGGNVSGNLRFIQSPFANNPAAINVGVEYRREKAVTTVSGDYASGDLIYYGQGQNIGGRYDTKEVYIEAKIPIVQDRPLINALDFEGGYRYSDYSTAGGVSTYKYGGDYSPVEGLRFRGIYQRAVRAPNINELYAPVTGGTGSLNADPCAGAISTTVATICQAQGAPPSSIGRIPEPVAGQINIFTGGNPNLQAEKSDTFTVGVVINPPSLRAFSMSLDYYNIEINNAIDVASPQSVINACFIGGSTSACQSIKRNTLDGSLSGNLQFGVPATYQNLSQIATDGLEFNTEYHGATAGGFTYAVSYAANYILNYKQDGYQYAGHFGADSSPHEPMSRYKHVVTVDLGLGGVNLTTRWRFLSKVTADADTPILKSTIPAFSYFDETATFSVNKSFDFRVGVQNLFDKQPPIVGSTVGTDSNAGNTFPNTYDVIGRSFFAGFSAKF</sequence>
<dbReference type="SUPFAM" id="SSF56935">
    <property type="entry name" value="Porins"/>
    <property type="match status" value="1"/>
</dbReference>
<evidence type="ECO:0000259" key="12">
    <source>
        <dbReference type="Pfam" id="PF07715"/>
    </source>
</evidence>
<accession>A0A4Q6XHU4</accession>
<evidence type="ECO:0000256" key="9">
    <source>
        <dbReference type="RuleBase" id="RU003357"/>
    </source>
</evidence>
<dbReference type="Proteomes" id="UP000292085">
    <property type="component" value="Unassembled WGS sequence"/>
</dbReference>
<dbReference type="InterPro" id="IPR000531">
    <property type="entry name" value="Beta-barrel_TonB"/>
</dbReference>
<evidence type="ECO:0000256" key="7">
    <source>
        <dbReference type="ARBA" id="ARBA00023237"/>
    </source>
</evidence>
<keyword evidence="13" id="KW-0675">Receptor</keyword>
<keyword evidence="2 8" id="KW-0813">Transport</keyword>
<comment type="subcellular location">
    <subcellularLocation>
        <location evidence="1 8">Cell outer membrane</location>
        <topology evidence="1 8">Multi-pass membrane protein</topology>
    </subcellularLocation>
</comment>
<dbReference type="Gene3D" id="2.170.130.10">
    <property type="entry name" value="TonB-dependent receptor, plug domain"/>
    <property type="match status" value="1"/>
</dbReference>
<comment type="caution">
    <text evidence="13">The sequence shown here is derived from an EMBL/GenBank/DDBJ whole genome shotgun (WGS) entry which is preliminary data.</text>
</comment>
<feature type="signal peptide" evidence="10">
    <location>
        <begin position="1"/>
        <end position="29"/>
    </location>
</feature>
<dbReference type="Gene3D" id="2.40.170.20">
    <property type="entry name" value="TonB-dependent receptor, beta-barrel domain"/>
    <property type="match status" value="1"/>
</dbReference>
<evidence type="ECO:0000256" key="10">
    <source>
        <dbReference type="SAM" id="SignalP"/>
    </source>
</evidence>
<keyword evidence="5 9" id="KW-0798">TonB box</keyword>
<feature type="domain" description="TonB-dependent receptor plug" evidence="12">
    <location>
        <begin position="66"/>
        <end position="172"/>
    </location>
</feature>
<evidence type="ECO:0000256" key="1">
    <source>
        <dbReference type="ARBA" id="ARBA00004571"/>
    </source>
</evidence>
<keyword evidence="14" id="KW-1185">Reference proteome</keyword>
<feature type="chain" id="PRO_5020577398" evidence="10">
    <location>
        <begin position="30"/>
        <end position="944"/>
    </location>
</feature>
<dbReference type="PROSITE" id="PS52016">
    <property type="entry name" value="TONB_DEPENDENT_REC_3"/>
    <property type="match status" value="1"/>
</dbReference>
<evidence type="ECO:0000259" key="11">
    <source>
        <dbReference type="Pfam" id="PF00593"/>
    </source>
</evidence>
<dbReference type="EMBL" id="SGIS01000074">
    <property type="protein sequence ID" value="RZF59203.1"/>
    <property type="molecule type" value="Genomic_DNA"/>
</dbReference>
<dbReference type="RefSeq" id="WP_130160400.1">
    <property type="nucleotide sequence ID" value="NZ_SGIS01000074.1"/>
</dbReference>
<dbReference type="GO" id="GO:0009279">
    <property type="term" value="C:cell outer membrane"/>
    <property type="evidence" value="ECO:0007669"/>
    <property type="project" value="UniProtKB-SubCell"/>
</dbReference>
<dbReference type="InterPro" id="IPR039426">
    <property type="entry name" value="TonB-dep_rcpt-like"/>
</dbReference>
<evidence type="ECO:0000256" key="6">
    <source>
        <dbReference type="ARBA" id="ARBA00023136"/>
    </source>
</evidence>
<protein>
    <submittedName>
        <fullName evidence="13">TonB-dependent receptor</fullName>
    </submittedName>
</protein>
<dbReference type="PANTHER" id="PTHR47234:SF2">
    <property type="entry name" value="TONB-DEPENDENT RECEPTOR"/>
    <property type="match status" value="1"/>
</dbReference>
<dbReference type="OrthoDB" id="7051241at2"/>
<reference evidence="13 14" key="1">
    <citation type="submission" date="2019-02" db="EMBL/GenBank/DDBJ databases">
        <authorList>
            <person name="Li Y."/>
        </authorList>
    </citation>
    <scope>NUCLEOTIDE SEQUENCE [LARGE SCALE GENOMIC DNA]</scope>
    <source>
        <strain evidence="13 14">3-7</strain>
    </source>
</reference>
<keyword evidence="4 8" id="KW-0812">Transmembrane</keyword>
<evidence type="ECO:0000256" key="4">
    <source>
        <dbReference type="ARBA" id="ARBA00022692"/>
    </source>
</evidence>
<keyword evidence="6 8" id="KW-0472">Membrane</keyword>